<keyword evidence="2" id="KW-1185">Reference proteome</keyword>
<sequence length="84" mass="9689">MKVNIEFDMTPEEFRKAMGLPDVEGFQDELMQKIRQQMEAGVEGYDPLSLFKPFITQGFDSLSNYQKLMMQVMANYGQHSSSDL</sequence>
<dbReference type="AlphaFoldDB" id="A0A1E2V8I5"/>
<comment type="caution">
    <text evidence="1">The sequence shown here is derived from an EMBL/GenBank/DDBJ whole genome shotgun (WGS) entry which is preliminary data.</text>
</comment>
<dbReference type="Proteomes" id="UP000094291">
    <property type="component" value="Unassembled WGS sequence"/>
</dbReference>
<dbReference type="EMBL" id="MDTQ01000001">
    <property type="protein sequence ID" value="ODC03301.1"/>
    <property type="molecule type" value="Genomic_DNA"/>
</dbReference>
<accession>A0A1E2V8I5</accession>
<dbReference type="Pfam" id="PF20099">
    <property type="entry name" value="DUF6489"/>
    <property type="match status" value="1"/>
</dbReference>
<proteinExistence type="predicted"/>
<gene>
    <name evidence="1" type="ORF">BFW38_06815</name>
</gene>
<dbReference type="OrthoDB" id="5740990at2"/>
<evidence type="ECO:0000313" key="2">
    <source>
        <dbReference type="Proteomes" id="UP000094291"/>
    </source>
</evidence>
<dbReference type="STRING" id="197479.BFW38_06815"/>
<organism evidence="1 2">
    <name type="scientific">Terasakiispira papahanaumokuakeensis</name>
    <dbReference type="NCBI Taxonomy" id="197479"/>
    <lineage>
        <taxon>Bacteria</taxon>
        <taxon>Pseudomonadati</taxon>
        <taxon>Pseudomonadota</taxon>
        <taxon>Gammaproteobacteria</taxon>
        <taxon>Oceanospirillales</taxon>
        <taxon>Terasakiispira</taxon>
    </lineage>
</organism>
<evidence type="ECO:0000313" key="1">
    <source>
        <dbReference type="EMBL" id="ODC03301.1"/>
    </source>
</evidence>
<dbReference type="RefSeq" id="WP_068997717.1">
    <property type="nucleotide sequence ID" value="NZ_MDTQ01000001.1"/>
</dbReference>
<protein>
    <submittedName>
        <fullName evidence="1">Uncharacterized protein</fullName>
    </submittedName>
</protein>
<name>A0A1E2V8I5_9GAMM</name>
<dbReference type="InterPro" id="IPR045502">
    <property type="entry name" value="DUF6489"/>
</dbReference>
<reference evidence="1 2" key="1">
    <citation type="submission" date="2016-08" db="EMBL/GenBank/DDBJ databases">
        <authorList>
            <person name="Seilhamer J.J."/>
        </authorList>
    </citation>
    <scope>NUCLEOTIDE SEQUENCE [LARGE SCALE GENOMIC DNA]</scope>
    <source>
        <strain evidence="1 2">PH27A</strain>
    </source>
</reference>